<dbReference type="PRINTS" id="PR00625">
    <property type="entry name" value="JDOMAIN"/>
</dbReference>
<organism evidence="8">
    <name type="scientific">Ornithodoros turicata</name>
    <dbReference type="NCBI Taxonomy" id="34597"/>
    <lineage>
        <taxon>Eukaryota</taxon>
        <taxon>Metazoa</taxon>
        <taxon>Ecdysozoa</taxon>
        <taxon>Arthropoda</taxon>
        <taxon>Chelicerata</taxon>
        <taxon>Arachnida</taxon>
        <taxon>Acari</taxon>
        <taxon>Parasitiformes</taxon>
        <taxon>Ixodida</taxon>
        <taxon>Ixodoidea</taxon>
        <taxon>Argasidae</taxon>
        <taxon>Ornithodorinae</taxon>
        <taxon>Ornithodoros</taxon>
    </lineage>
</organism>
<dbReference type="GO" id="GO:0005783">
    <property type="term" value="C:endoplasmic reticulum"/>
    <property type="evidence" value="ECO:0007669"/>
    <property type="project" value="TreeGrafter"/>
</dbReference>
<evidence type="ECO:0000256" key="2">
    <source>
        <dbReference type="ARBA" id="ARBA00040158"/>
    </source>
</evidence>
<dbReference type="InterPro" id="IPR018253">
    <property type="entry name" value="DnaJ_domain_CS"/>
</dbReference>
<proteinExistence type="predicted"/>
<dbReference type="SUPFAM" id="SSF46565">
    <property type="entry name" value="Chaperone J-domain"/>
    <property type="match status" value="1"/>
</dbReference>
<dbReference type="CDD" id="cd06257">
    <property type="entry name" value="DnaJ"/>
    <property type="match status" value="1"/>
</dbReference>
<dbReference type="InterPro" id="IPR051948">
    <property type="entry name" value="Hsp70_co-chaperone_J-domain"/>
</dbReference>
<comment type="function">
    <text evidence="4">Co-chaperone for Hsp70 protein HSPA5/BiP that acts as a key repressor of the ERN1/IRE1-mediated unfolded protein response (UPR). J domain-containing co-chaperones stimulate the ATPase activity of Hsp70 proteins and are required for efficient substrate recognition by Hsp70 proteins. In the unstressed endoplasmic reticulum, interacts with the luminal region of ERN1/IRE1 and selectively recruits HSPA5/BiP: HSPA5/BiP disrupts the dimerization of the active ERN1/IRE1 luminal region, thereby inactivating ERN1/IRE1. Also involved in endoplasmic reticulum-associated degradation (ERAD) of misfolded proteins. Required for survival of B-cell progenitors and normal antibody production.</text>
</comment>
<evidence type="ECO:0000256" key="3">
    <source>
        <dbReference type="ARBA" id="ARBA00041533"/>
    </source>
</evidence>
<dbReference type="InterPro" id="IPR001623">
    <property type="entry name" value="DnaJ_domain"/>
</dbReference>
<dbReference type="PANTHER" id="PTHR44360:SF1">
    <property type="entry name" value="DNAJ HOMOLOG SUBFAMILY B MEMBER 9"/>
    <property type="match status" value="1"/>
</dbReference>
<keyword evidence="6" id="KW-0732">Signal</keyword>
<dbReference type="GO" id="GO:0036503">
    <property type="term" value="P:ERAD pathway"/>
    <property type="evidence" value="ECO:0007669"/>
    <property type="project" value="TreeGrafter"/>
</dbReference>
<dbReference type="GO" id="GO:0051087">
    <property type="term" value="F:protein-folding chaperone binding"/>
    <property type="evidence" value="ECO:0007669"/>
    <property type="project" value="TreeGrafter"/>
</dbReference>
<evidence type="ECO:0000256" key="6">
    <source>
        <dbReference type="SAM" id="SignalP"/>
    </source>
</evidence>
<dbReference type="AlphaFoldDB" id="A0A2R5L4Z4"/>
<dbReference type="SMART" id="SM00271">
    <property type="entry name" value="DnaJ"/>
    <property type="match status" value="1"/>
</dbReference>
<comment type="subunit">
    <text evidence="5">Interacts with HSPA5/BiP; interaction is direct. Interacts with ERN1/IRE1 (via the luminal region). Interacts with DERL1.</text>
</comment>
<reference evidence="8" key="1">
    <citation type="submission" date="2018-03" db="EMBL/GenBank/DDBJ databases">
        <title>The relapsing fever spirochete Borrelia turicatae persists in the highly oxidative environment of its soft-bodied tick vector.</title>
        <authorList>
            <person name="Bourret T.J."/>
            <person name="Boyle W.K."/>
            <person name="Valenzuela J.G."/>
            <person name="Oliveira F."/>
            <person name="Lopez J.E."/>
        </authorList>
    </citation>
    <scope>NUCLEOTIDE SEQUENCE</scope>
    <source>
        <strain evidence="8">Kansas strain/isolate</strain>
        <tissue evidence="8">Salivary glands</tissue>
    </source>
</reference>
<evidence type="ECO:0000313" key="8">
    <source>
        <dbReference type="EMBL" id="MBY04566.1"/>
    </source>
</evidence>
<dbReference type="GO" id="GO:0051787">
    <property type="term" value="F:misfolded protein binding"/>
    <property type="evidence" value="ECO:0007669"/>
    <property type="project" value="TreeGrafter"/>
</dbReference>
<feature type="domain" description="J" evidence="7">
    <location>
        <begin position="29"/>
        <end position="93"/>
    </location>
</feature>
<sequence>MNTGQLVLLCATFCMPIMVNVLDAKERKNCYEILGVERHATAKQIKKAFRKLAMKYHPDRNKEKDAEEKFKEIAHAYEILSDEDKRKKYDQFGDAAFEQGGSGGHHGFHDNFNMHDFFRHFDDAFAYHAHSHQQSHKQAHARHMPGGFKFNFGDGFMNLDDVFSDMGSAEFEHGRGGPFGHEEFDTFGDGNSFFGNHFGSMREQHFTQQQSSGGNRCRTVTQRVGNMVTTYTQCS</sequence>
<dbReference type="Gene3D" id="1.10.287.110">
    <property type="entry name" value="DnaJ domain"/>
    <property type="match status" value="1"/>
</dbReference>
<dbReference type="EMBL" id="GGLE01000440">
    <property type="protein sequence ID" value="MBY04566.1"/>
    <property type="molecule type" value="Transcribed_RNA"/>
</dbReference>
<evidence type="ECO:0000256" key="5">
    <source>
        <dbReference type="ARBA" id="ARBA00046365"/>
    </source>
</evidence>
<name>A0A2R5L4Z4_9ACAR</name>
<evidence type="ECO:0000256" key="1">
    <source>
        <dbReference type="ARBA" id="ARBA00023186"/>
    </source>
</evidence>
<protein>
    <recommendedName>
        <fullName evidence="2">DnaJ homolog subfamily B member 9</fullName>
    </recommendedName>
    <alternativeName>
        <fullName evidence="3">Endoplasmic reticulum DNA J domain-containing protein 4</fullName>
    </alternativeName>
</protein>
<evidence type="ECO:0000256" key="4">
    <source>
        <dbReference type="ARBA" id="ARBA00045428"/>
    </source>
</evidence>
<feature type="signal peptide" evidence="6">
    <location>
        <begin position="1"/>
        <end position="24"/>
    </location>
</feature>
<keyword evidence="1" id="KW-0143">Chaperone</keyword>
<accession>A0A2R5L4Z4</accession>
<evidence type="ECO:0000259" key="7">
    <source>
        <dbReference type="PROSITE" id="PS50076"/>
    </source>
</evidence>
<dbReference type="PANTHER" id="PTHR44360">
    <property type="entry name" value="DNAJ HOMOLOG SUBFAMILY B MEMBER 9"/>
    <property type="match status" value="1"/>
</dbReference>
<feature type="chain" id="PRO_5015349400" description="DnaJ homolog subfamily B member 9" evidence="6">
    <location>
        <begin position="25"/>
        <end position="235"/>
    </location>
</feature>
<dbReference type="InterPro" id="IPR036869">
    <property type="entry name" value="J_dom_sf"/>
</dbReference>
<dbReference type="GeneID" id="135400966"/>
<dbReference type="PROSITE" id="PS50076">
    <property type="entry name" value="DNAJ_2"/>
    <property type="match status" value="1"/>
</dbReference>
<dbReference type="PROSITE" id="PS00636">
    <property type="entry name" value="DNAJ_1"/>
    <property type="match status" value="1"/>
</dbReference>
<dbReference type="RefSeq" id="XP_064489092.1">
    <property type="nucleotide sequence ID" value="XM_064633022.1"/>
</dbReference>
<dbReference type="Pfam" id="PF00226">
    <property type="entry name" value="DnaJ"/>
    <property type="match status" value="1"/>
</dbReference>